<sequence length="130" mass="14274">MTASERFLLADGTRPLLSLVHKPYLFDASGDYCSNTGAHKSSELYKSLLLVVGLPSSTTVGLGAVLGTLKSNAPLASYIQPAFLTSIYQNDNKDNVIDSLLQNSEEVLWNMTRKHTVHVNELYSKECNQP</sequence>
<name>A0A146LN77_LYGHE</name>
<dbReference type="AlphaFoldDB" id="A0A146LN77"/>
<accession>A0A146LN77</accession>
<gene>
    <name evidence="1" type="ORF">g.99157</name>
</gene>
<dbReference type="EMBL" id="GDHC01009195">
    <property type="protein sequence ID" value="JAQ09434.1"/>
    <property type="molecule type" value="Transcribed_RNA"/>
</dbReference>
<reference evidence="1" key="1">
    <citation type="journal article" date="2016" name="Gigascience">
        <title>De novo construction of an expanded transcriptome assembly for the western tarnished plant bug, Lygus hesperus.</title>
        <authorList>
            <person name="Tassone E.E."/>
            <person name="Geib S.M."/>
            <person name="Hall B."/>
            <person name="Fabrick J.A."/>
            <person name="Brent C.S."/>
            <person name="Hull J.J."/>
        </authorList>
    </citation>
    <scope>NUCLEOTIDE SEQUENCE</scope>
</reference>
<proteinExistence type="predicted"/>
<organism evidence="1">
    <name type="scientific">Lygus hesperus</name>
    <name type="common">Western plant bug</name>
    <dbReference type="NCBI Taxonomy" id="30085"/>
    <lineage>
        <taxon>Eukaryota</taxon>
        <taxon>Metazoa</taxon>
        <taxon>Ecdysozoa</taxon>
        <taxon>Arthropoda</taxon>
        <taxon>Hexapoda</taxon>
        <taxon>Insecta</taxon>
        <taxon>Pterygota</taxon>
        <taxon>Neoptera</taxon>
        <taxon>Paraneoptera</taxon>
        <taxon>Hemiptera</taxon>
        <taxon>Heteroptera</taxon>
        <taxon>Panheteroptera</taxon>
        <taxon>Cimicomorpha</taxon>
        <taxon>Miridae</taxon>
        <taxon>Mirini</taxon>
        <taxon>Lygus</taxon>
    </lineage>
</organism>
<evidence type="ECO:0000313" key="1">
    <source>
        <dbReference type="EMBL" id="JAQ09434.1"/>
    </source>
</evidence>
<protein>
    <submittedName>
        <fullName evidence="1">Uncharacterized protein</fullName>
    </submittedName>
</protein>